<reference evidence="14" key="1">
    <citation type="submission" date="2019-06" db="EMBL/GenBank/DDBJ databases">
        <title>Complete genome sequence of Methylogaea oryzae strain JCM16910.</title>
        <authorList>
            <person name="Asakawa S."/>
        </authorList>
    </citation>
    <scope>NUCLEOTIDE SEQUENCE</scope>
    <source>
        <strain evidence="14">E10</strain>
    </source>
</reference>
<organism evidence="14 15">
    <name type="scientific">Methylogaea oryzae</name>
    <dbReference type="NCBI Taxonomy" id="1295382"/>
    <lineage>
        <taxon>Bacteria</taxon>
        <taxon>Pseudomonadati</taxon>
        <taxon>Pseudomonadota</taxon>
        <taxon>Gammaproteobacteria</taxon>
        <taxon>Methylococcales</taxon>
        <taxon>Methylococcaceae</taxon>
        <taxon>Methylogaea</taxon>
    </lineage>
</organism>
<evidence type="ECO:0000256" key="4">
    <source>
        <dbReference type="ARBA" id="ARBA00022496"/>
    </source>
</evidence>
<dbReference type="CDD" id="cd00907">
    <property type="entry name" value="Bacterioferritin"/>
    <property type="match status" value="1"/>
</dbReference>
<keyword evidence="12" id="KW-0349">Heme</keyword>
<keyword evidence="2 10" id="KW-0409">Iron storage</keyword>
<keyword evidence="5 10" id="KW-0479">Metal-binding</keyword>
<feature type="binding site" evidence="11">
    <location>
        <position position="51"/>
    </location>
    <ligand>
        <name>Fe cation</name>
        <dbReference type="ChEBI" id="CHEBI:24875"/>
        <label>2</label>
    </ligand>
</feature>
<evidence type="ECO:0000256" key="12">
    <source>
        <dbReference type="RuleBase" id="RU000623"/>
    </source>
</evidence>
<dbReference type="GO" id="GO:0140315">
    <property type="term" value="F:iron ion sequestering activity"/>
    <property type="evidence" value="ECO:0007669"/>
    <property type="project" value="UniProtKB-ARBA"/>
</dbReference>
<feature type="binding site" evidence="11">
    <location>
        <position position="128"/>
    </location>
    <ligand>
        <name>Fe cation</name>
        <dbReference type="ChEBI" id="CHEBI:24875"/>
        <label>1</label>
    </ligand>
</feature>
<dbReference type="InterPro" id="IPR009040">
    <property type="entry name" value="Ferritin-like_diiron"/>
</dbReference>
<gene>
    <name evidence="14" type="primary">brf1</name>
    <name evidence="14" type="ORF">MoryE10_29010</name>
</gene>
<dbReference type="GO" id="GO:0008199">
    <property type="term" value="F:ferric iron binding"/>
    <property type="evidence" value="ECO:0007669"/>
    <property type="project" value="InterPro"/>
</dbReference>
<feature type="binding site" evidence="11">
    <location>
        <position position="18"/>
    </location>
    <ligand>
        <name>Fe cation</name>
        <dbReference type="ChEBI" id="CHEBI:24875"/>
        <label>1</label>
    </ligand>
</feature>
<feature type="binding site" evidence="11">
    <location>
        <position position="131"/>
    </location>
    <ligand>
        <name>Fe cation</name>
        <dbReference type="ChEBI" id="CHEBI:24875"/>
        <label>2</label>
    </ligand>
</feature>
<dbReference type="Pfam" id="PF00210">
    <property type="entry name" value="Ferritin"/>
    <property type="match status" value="1"/>
</dbReference>
<feature type="binding site" evidence="11">
    <location>
        <position position="46"/>
    </location>
    <ligand>
        <name>Fe cation</name>
        <dbReference type="ChEBI" id="CHEBI:24875"/>
        <label>3</label>
    </ligand>
</feature>
<evidence type="ECO:0000256" key="6">
    <source>
        <dbReference type="ARBA" id="ARBA00023002"/>
    </source>
</evidence>
<dbReference type="PROSITE" id="PS50905">
    <property type="entry name" value="FERRITIN_LIKE"/>
    <property type="match status" value="1"/>
</dbReference>
<dbReference type="GO" id="GO:0020037">
    <property type="term" value="F:heme binding"/>
    <property type="evidence" value="ECO:0007669"/>
    <property type="project" value="TreeGrafter"/>
</dbReference>
<evidence type="ECO:0000313" key="14">
    <source>
        <dbReference type="EMBL" id="BBL72295.1"/>
    </source>
</evidence>
<dbReference type="InterPro" id="IPR002024">
    <property type="entry name" value="Bacterioferritin"/>
</dbReference>
<dbReference type="EMBL" id="AP019782">
    <property type="protein sequence ID" value="BBL72295.1"/>
    <property type="molecule type" value="Genomic_DNA"/>
</dbReference>
<dbReference type="PANTHER" id="PTHR30295">
    <property type="entry name" value="BACTERIOFERRITIN"/>
    <property type="match status" value="1"/>
</dbReference>
<keyword evidence="6" id="KW-0560">Oxidoreductase</keyword>
<feature type="binding site" evidence="11">
    <location>
        <position position="50"/>
    </location>
    <ligand>
        <name>Fe cation</name>
        <dbReference type="ChEBI" id="CHEBI:24875"/>
        <label>3</label>
    </ligand>
</feature>
<dbReference type="PANTHER" id="PTHR30295:SF9">
    <property type="entry name" value="BACTERIOFERRITIN"/>
    <property type="match status" value="1"/>
</dbReference>
<keyword evidence="4" id="KW-0410">Iron transport</keyword>
<dbReference type="KEGG" id="moz:MoryE10_29010"/>
<dbReference type="RefSeq" id="WP_054773697.1">
    <property type="nucleotide sequence ID" value="NZ_AP019782.1"/>
</dbReference>
<keyword evidence="3" id="KW-0813">Transport</keyword>
<dbReference type="AlphaFoldDB" id="A0A8D4VU26"/>
<evidence type="ECO:0000256" key="5">
    <source>
        <dbReference type="ARBA" id="ARBA00022723"/>
    </source>
</evidence>
<dbReference type="PROSITE" id="PS00549">
    <property type="entry name" value="BACTERIOFERRITIN"/>
    <property type="match status" value="1"/>
</dbReference>
<feature type="binding site" evidence="11">
    <location>
        <position position="54"/>
    </location>
    <ligand>
        <name>Fe cation</name>
        <dbReference type="ChEBI" id="CHEBI:24875"/>
        <label>1</label>
    </ligand>
</feature>
<dbReference type="Gene3D" id="1.20.1260.10">
    <property type="match status" value="1"/>
</dbReference>
<comment type="similarity">
    <text evidence="1 10 12">Belongs to the bacterioferritin family.</text>
</comment>
<evidence type="ECO:0000259" key="13">
    <source>
        <dbReference type="PROSITE" id="PS50905"/>
    </source>
</evidence>
<dbReference type="InterPro" id="IPR012347">
    <property type="entry name" value="Ferritin-like"/>
</dbReference>
<evidence type="ECO:0000313" key="15">
    <source>
        <dbReference type="Proteomes" id="UP000824988"/>
    </source>
</evidence>
<evidence type="ECO:0000256" key="1">
    <source>
        <dbReference type="ARBA" id="ARBA00008093"/>
    </source>
</evidence>
<dbReference type="SUPFAM" id="SSF47240">
    <property type="entry name" value="Ferritin-like"/>
    <property type="match status" value="1"/>
</dbReference>
<dbReference type="InterPro" id="IPR008331">
    <property type="entry name" value="Ferritin_DPS_dom"/>
</dbReference>
<dbReference type="GO" id="GO:0006826">
    <property type="term" value="P:iron ion transport"/>
    <property type="evidence" value="ECO:0007669"/>
    <property type="project" value="UniProtKB-KW"/>
</dbReference>
<dbReference type="FunFam" id="1.20.1260.10:FF:000005">
    <property type="entry name" value="Bacterioferritin"/>
    <property type="match status" value="1"/>
</dbReference>
<protein>
    <recommendedName>
        <fullName evidence="10 12">Bacterioferritin</fullName>
        <ecNumber evidence="10">1.16.3.1</ecNumber>
    </recommendedName>
</protein>
<feature type="binding site" evidence="11">
    <location>
        <position position="94"/>
    </location>
    <ligand>
        <name>Fe cation</name>
        <dbReference type="ChEBI" id="CHEBI:24875"/>
        <label>2</label>
    </ligand>
</feature>
<sequence length="155" mass="18079">MKGDGKVIQHLNRLLAGELAAIDQYFIHSRMYQEWGFSKLHAHVEHEMQEEQTHASSLIQRILFLEGTPDVVTRAPVNVGRDVEQMLRNDLAVEYRVIDDLKEVMAYCESARDYETRDILQVLLKDTEEDHTRWLEIQLGLIEKIGLPNYLQSQM</sequence>
<evidence type="ECO:0000256" key="3">
    <source>
        <dbReference type="ARBA" id="ARBA00022448"/>
    </source>
</evidence>
<evidence type="ECO:0000256" key="7">
    <source>
        <dbReference type="ARBA" id="ARBA00023004"/>
    </source>
</evidence>
<comment type="catalytic activity">
    <reaction evidence="9">
        <text>Fe(2+)(in) = Fe(2+)(out)</text>
        <dbReference type="Rhea" id="RHEA:28486"/>
        <dbReference type="ChEBI" id="CHEBI:29033"/>
    </reaction>
</comment>
<dbReference type="Proteomes" id="UP000824988">
    <property type="component" value="Chromosome"/>
</dbReference>
<feature type="domain" description="Ferritin-like diiron" evidence="13">
    <location>
        <begin position="1"/>
        <end position="146"/>
    </location>
</feature>
<accession>A0A8D4VU26</accession>
<comment type="function">
    <text evidence="10">Iron-storage protein, whose ferroxidase center binds Fe(2+), oxidizes it using dioxygen to Fe(3+), and participates in the subsequent Fe(3+) oxide mineral core formation within the central cavity of the BFR protein shell.</text>
</comment>
<dbReference type="NCBIfam" id="TIGR00754">
    <property type="entry name" value="bfr"/>
    <property type="match status" value="1"/>
</dbReference>
<keyword evidence="8" id="KW-0406">Ion transport</keyword>
<evidence type="ECO:0000256" key="9">
    <source>
        <dbReference type="ARBA" id="ARBA00036243"/>
    </source>
</evidence>
<comment type="catalytic activity">
    <reaction evidence="10">
        <text>4 Fe(2+) + O2 + 4 H(+) = 4 Fe(3+) + 2 H2O</text>
        <dbReference type="Rhea" id="RHEA:11148"/>
        <dbReference type="ChEBI" id="CHEBI:15377"/>
        <dbReference type="ChEBI" id="CHEBI:15378"/>
        <dbReference type="ChEBI" id="CHEBI:15379"/>
        <dbReference type="ChEBI" id="CHEBI:29033"/>
        <dbReference type="ChEBI" id="CHEBI:29034"/>
        <dbReference type="EC" id="1.16.3.1"/>
    </reaction>
</comment>
<dbReference type="EC" id="1.16.3.1" evidence="10"/>
<evidence type="ECO:0000256" key="10">
    <source>
        <dbReference type="PIRNR" id="PIRNR002560"/>
    </source>
</evidence>
<proteinExistence type="inferred from homology"/>
<dbReference type="GO" id="GO:0004322">
    <property type="term" value="F:ferroxidase activity"/>
    <property type="evidence" value="ECO:0007669"/>
    <property type="project" value="UniProtKB-EC"/>
</dbReference>
<name>A0A8D4VU26_9GAMM</name>
<dbReference type="GO" id="GO:0005829">
    <property type="term" value="C:cytosol"/>
    <property type="evidence" value="ECO:0007669"/>
    <property type="project" value="TreeGrafter"/>
</dbReference>
<dbReference type="PIRSF" id="PIRSF002560">
    <property type="entry name" value="Bacterioferritin"/>
    <property type="match status" value="1"/>
</dbReference>
<feature type="binding site" evidence="11">
    <location>
        <position position="51"/>
    </location>
    <ligand>
        <name>Fe cation</name>
        <dbReference type="ChEBI" id="CHEBI:24875"/>
        <label>1</label>
    </ligand>
</feature>
<dbReference type="PRINTS" id="PR00601">
    <property type="entry name" value="BACFERRITIN"/>
</dbReference>
<evidence type="ECO:0000256" key="8">
    <source>
        <dbReference type="ARBA" id="ARBA00023065"/>
    </source>
</evidence>
<evidence type="ECO:0000256" key="2">
    <source>
        <dbReference type="ARBA" id="ARBA00022434"/>
    </source>
</evidence>
<evidence type="ECO:0000256" key="11">
    <source>
        <dbReference type="PIRSR" id="PIRSR002560-1"/>
    </source>
</evidence>
<keyword evidence="7 10" id="KW-0408">Iron</keyword>
<keyword evidence="15" id="KW-1185">Reference proteome</keyword>
<dbReference type="InterPro" id="IPR009078">
    <property type="entry name" value="Ferritin-like_SF"/>
</dbReference>
<feature type="binding site" evidence="11">
    <location>
        <position position="128"/>
    </location>
    <ligand>
        <name>Fe cation</name>
        <dbReference type="ChEBI" id="CHEBI:24875"/>
        <label>2</label>
    </ligand>
</feature>
<dbReference type="GO" id="GO:0006879">
    <property type="term" value="P:intracellular iron ion homeostasis"/>
    <property type="evidence" value="ECO:0007669"/>
    <property type="project" value="UniProtKB-KW"/>
</dbReference>